<protein>
    <submittedName>
        <fullName evidence="1">Uncharacterized protein</fullName>
    </submittedName>
</protein>
<sequence>MKKFRDCANINLGEEIEIIDSNYLVCEPYSPPMLYSIFSISKGSKIKVLKKPMIIRQGKRVYRCVYIHNKPDFQTEDDYVSPGKKVREIGHKTKFFVSESEVVRLKLYQMLFLQREKHYEISMIKALGLSN</sequence>
<evidence type="ECO:0000313" key="1">
    <source>
        <dbReference type="EMBL" id="HGT70742.1"/>
    </source>
</evidence>
<gene>
    <name evidence="1" type="ORF">ENT43_00595</name>
</gene>
<dbReference type="AlphaFoldDB" id="A0A7C4R225"/>
<organism evidence="1">
    <name type="scientific">candidate division CPR3 bacterium</name>
    <dbReference type="NCBI Taxonomy" id="2268181"/>
    <lineage>
        <taxon>Bacteria</taxon>
        <taxon>Bacteria division CPR3</taxon>
    </lineage>
</organism>
<accession>A0A7C4R225</accession>
<comment type="caution">
    <text evidence="1">The sequence shown here is derived from an EMBL/GenBank/DDBJ whole genome shotgun (WGS) entry which is preliminary data.</text>
</comment>
<name>A0A7C4R225_UNCC3</name>
<reference evidence="1" key="1">
    <citation type="journal article" date="2020" name="mSystems">
        <title>Genome- and Community-Level Interaction Insights into Carbon Utilization and Element Cycling Functions of Hydrothermarchaeota in Hydrothermal Sediment.</title>
        <authorList>
            <person name="Zhou Z."/>
            <person name="Liu Y."/>
            <person name="Xu W."/>
            <person name="Pan J."/>
            <person name="Luo Z.H."/>
            <person name="Li M."/>
        </authorList>
    </citation>
    <scope>NUCLEOTIDE SEQUENCE [LARGE SCALE GENOMIC DNA]</scope>
    <source>
        <strain evidence="1">SpSt-579</strain>
    </source>
</reference>
<dbReference type="EMBL" id="DSYQ01000002">
    <property type="protein sequence ID" value="HGT70742.1"/>
    <property type="molecule type" value="Genomic_DNA"/>
</dbReference>
<proteinExistence type="predicted"/>